<dbReference type="RefSeq" id="WP_182550743.1">
    <property type="nucleotide sequence ID" value="NZ_JACGXN010000006.1"/>
</dbReference>
<evidence type="ECO:0000313" key="2">
    <source>
        <dbReference type="EMBL" id="MBA8880085.1"/>
    </source>
</evidence>
<dbReference type="EMBL" id="JACGXN010000006">
    <property type="protein sequence ID" value="MBA8880085.1"/>
    <property type="molecule type" value="Genomic_DNA"/>
</dbReference>
<feature type="transmembrane region" description="Helical" evidence="1">
    <location>
        <begin position="69"/>
        <end position="88"/>
    </location>
</feature>
<proteinExistence type="predicted"/>
<keyword evidence="1" id="KW-1133">Transmembrane helix</keyword>
<dbReference type="Proteomes" id="UP000549052">
    <property type="component" value="Unassembled WGS sequence"/>
</dbReference>
<keyword evidence="1" id="KW-0812">Transmembrane</keyword>
<organism evidence="2 3">
    <name type="scientific">Phyllobacterium myrsinacearum</name>
    <dbReference type="NCBI Taxonomy" id="28101"/>
    <lineage>
        <taxon>Bacteria</taxon>
        <taxon>Pseudomonadati</taxon>
        <taxon>Pseudomonadota</taxon>
        <taxon>Alphaproteobacteria</taxon>
        <taxon>Hyphomicrobiales</taxon>
        <taxon>Phyllobacteriaceae</taxon>
        <taxon>Phyllobacterium</taxon>
    </lineage>
</organism>
<dbReference type="AlphaFoldDB" id="A0A839EPK7"/>
<gene>
    <name evidence="2" type="ORF">FHW16_003804</name>
</gene>
<protein>
    <submittedName>
        <fullName evidence="2">Uncharacterized protein</fullName>
    </submittedName>
</protein>
<keyword evidence="1" id="KW-0472">Membrane</keyword>
<sequence>MLFALSARDWFVILATIGASLSALKAAWHWHTSTEILTRDEVAGLSDGRNIMDDVLDIALAQSLANAKAAQAAIFAALFAIVVFVTCVSG</sequence>
<keyword evidence="3" id="KW-1185">Reference proteome</keyword>
<name>A0A839EPK7_9HYPH</name>
<evidence type="ECO:0000256" key="1">
    <source>
        <dbReference type="SAM" id="Phobius"/>
    </source>
</evidence>
<comment type="caution">
    <text evidence="2">The sequence shown here is derived from an EMBL/GenBank/DDBJ whole genome shotgun (WGS) entry which is preliminary data.</text>
</comment>
<reference evidence="2 3" key="1">
    <citation type="submission" date="2020-07" db="EMBL/GenBank/DDBJ databases">
        <title>Genomic Encyclopedia of Type Strains, Phase IV (KMG-V): Genome sequencing to study the core and pangenomes of soil and plant-associated prokaryotes.</title>
        <authorList>
            <person name="Whitman W."/>
        </authorList>
    </citation>
    <scope>NUCLEOTIDE SEQUENCE [LARGE SCALE GENOMIC DNA]</scope>
    <source>
        <strain evidence="2 3">AN3</strain>
    </source>
</reference>
<accession>A0A839EPK7</accession>
<evidence type="ECO:0000313" key="3">
    <source>
        <dbReference type="Proteomes" id="UP000549052"/>
    </source>
</evidence>